<evidence type="ECO:0000313" key="5">
    <source>
        <dbReference type="Proteomes" id="UP000245207"/>
    </source>
</evidence>
<proteinExistence type="predicted"/>
<dbReference type="InterPro" id="IPR008250">
    <property type="entry name" value="ATPase_P-typ_transduc_dom_A_sf"/>
</dbReference>
<name>A0A2U1MTS5_ARTAN</name>
<keyword evidence="2" id="KW-1133">Transmembrane helix</keyword>
<evidence type="ECO:0000256" key="2">
    <source>
        <dbReference type="SAM" id="Phobius"/>
    </source>
</evidence>
<sequence length="305" mass="34062">MLIRGFTKEPGNVLKALPGKKVHVDGHVVWHSSHVNGSTVTGEYAHAVKEVDSLVIGVLINFNDLLHVRATKIGSDTILSHIISLVETTQMSKAPIQNFADYGIQMRYCLTRLDFFVSCILTENVNIYSMKYEFYLNVSVSITFFNSIIIFTIFFAGFIMAVSYLKEVNSEKDKWTTCKIAIDMAEQGDFEEALLMCIFGYKCTRIFWLLEIRESTSSNQNNGQLFVGIRVSGGTDGISGHGAWRGSQPFPWKTRLEVAIGLKDDEFDAIISDIELNVLPDAGKGHITTRMMGTFIPLANLLVQV</sequence>
<feature type="domain" description="P-type ATPase A" evidence="3">
    <location>
        <begin position="10"/>
        <end position="87"/>
    </location>
</feature>
<dbReference type="AlphaFoldDB" id="A0A2U1MTS5"/>
<dbReference type="PANTHER" id="PTHR46594">
    <property type="entry name" value="P-TYPE CATION-TRANSPORTING ATPASE"/>
    <property type="match status" value="1"/>
</dbReference>
<feature type="transmembrane region" description="Helical" evidence="2">
    <location>
        <begin position="144"/>
        <end position="165"/>
    </location>
</feature>
<dbReference type="STRING" id="35608.A0A2U1MTS5"/>
<keyword evidence="2" id="KW-0472">Membrane</keyword>
<comment type="caution">
    <text evidence="4">The sequence shown here is derived from an EMBL/GenBank/DDBJ whole genome shotgun (WGS) entry which is preliminary data.</text>
</comment>
<keyword evidence="1" id="KW-0479">Metal-binding</keyword>
<dbReference type="Proteomes" id="UP000245207">
    <property type="component" value="Unassembled WGS sequence"/>
</dbReference>
<dbReference type="PANTHER" id="PTHR46594:SF6">
    <property type="entry name" value="COPPER-TRANSPORTING ATPASE RAN1"/>
    <property type="match status" value="1"/>
</dbReference>
<organism evidence="4 5">
    <name type="scientific">Artemisia annua</name>
    <name type="common">Sweet wormwood</name>
    <dbReference type="NCBI Taxonomy" id="35608"/>
    <lineage>
        <taxon>Eukaryota</taxon>
        <taxon>Viridiplantae</taxon>
        <taxon>Streptophyta</taxon>
        <taxon>Embryophyta</taxon>
        <taxon>Tracheophyta</taxon>
        <taxon>Spermatophyta</taxon>
        <taxon>Magnoliopsida</taxon>
        <taxon>eudicotyledons</taxon>
        <taxon>Gunneridae</taxon>
        <taxon>Pentapetalae</taxon>
        <taxon>asterids</taxon>
        <taxon>campanulids</taxon>
        <taxon>Asterales</taxon>
        <taxon>Asteraceae</taxon>
        <taxon>Asteroideae</taxon>
        <taxon>Anthemideae</taxon>
        <taxon>Artemisiinae</taxon>
        <taxon>Artemisia</taxon>
    </lineage>
</organism>
<dbReference type="GO" id="GO:0046872">
    <property type="term" value="F:metal ion binding"/>
    <property type="evidence" value="ECO:0007669"/>
    <property type="project" value="UniProtKB-KW"/>
</dbReference>
<dbReference type="InterPro" id="IPR059000">
    <property type="entry name" value="ATPase_P-type_domA"/>
</dbReference>
<gene>
    <name evidence="4" type="ORF">CTI12_AA343270</name>
</gene>
<accession>A0A2U1MTS5</accession>
<dbReference type="Pfam" id="PF00122">
    <property type="entry name" value="E1-E2_ATPase"/>
    <property type="match status" value="1"/>
</dbReference>
<evidence type="ECO:0000259" key="3">
    <source>
        <dbReference type="Pfam" id="PF00122"/>
    </source>
</evidence>
<evidence type="ECO:0000256" key="1">
    <source>
        <dbReference type="ARBA" id="ARBA00022723"/>
    </source>
</evidence>
<evidence type="ECO:0000313" key="4">
    <source>
        <dbReference type="EMBL" id="PWA64647.1"/>
    </source>
</evidence>
<keyword evidence="5" id="KW-1185">Reference proteome</keyword>
<keyword evidence="2" id="KW-0812">Transmembrane</keyword>
<protein>
    <submittedName>
        <fullName evidence="4">Cation-transporting P-type ATPase</fullName>
    </submittedName>
</protein>
<reference evidence="4 5" key="1">
    <citation type="journal article" date="2018" name="Mol. Plant">
        <title>The genome of Artemisia annua provides insight into the evolution of Asteraceae family and artemisinin biosynthesis.</title>
        <authorList>
            <person name="Shen Q."/>
            <person name="Zhang L."/>
            <person name="Liao Z."/>
            <person name="Wang S."/>
            <person name="Yan T."/>
            <person name="Shi P."/>
            <person name="Liu M."/>
            <person name="Fu X."/>
            <person name="Pan Q."/>
            <person name="Wang Y."/>
            <person name="Lv Z."/>
            <person name="Lu X."/>
            <person name="Zhang F."/>
            <person name="Jiang W."/>
            <person name="Ma Y."/>
            <person name="Chen M."/>
            <person name="Hao X."/>
            <person name="Li L."/>
            <person name="Tang Y."/>
            <person name="Lv G."/>
            <person name="Zhou Y."/>
            <person name="Sun X."/>
            <person name="Brodelius P.E."/>
            <person name="Rose J.K.C."/>
            <person name="Tang K."/>
        </authorList>
    </citation>
    <scope>NUCLEOTIDE SEQUENCE [LARGE SCALE GENOMIC DNA]</scope>
    <source>
        <strain evidence="5">cv. Huhao1</strain>
        <tissue evidence="4">Leaf</tissue>
    </source>
</reference>
<dbReference type="EMBL" id="PKPP01004381">
    <property type="protein sequence ID" value="PWA64647.1"/>
    <property type="molecule type" value="Genomic_DNA"/>
</dbReference>
<dbReference type="SUPFAM" id="SSF81653">
    <property type="entry name" value="Calcium ATPase, transduction domain A"/>
    <property type="match status" value="1"/>
</dbReference>
<dbReference type="Gene3D" id="2.70.150.10">
    <property type="entry name" value="Calcium-transporting ATPase, cytoplasmic transduction domain A"/>
    <property type="match status" value="1"/>
</dbReference>
<dbReference type="OrthoDB" id="421110at2759"/>